<dbReference type="Proteomes" id="UP000237684">
    <property type="component" value="Unassembled WGS sequence"/>
</dbReference>
<sequence>MSEKSPSEIPSETQVEKKKSPLELVKERQAALGKNRNSKGAKPGSAADKAGGVAEAPTSKPMRSSASKQGG</sequence>
<feature type="region of interest" description="Disordered" evidence="1">
    <location>
        <begin position="1"/>
        <end position="71"/>
    </location>
</feature>
<proteinExistence type="predicted"/>
<dbReference type="RefSeq" id="WP_105483701.1">
    <property type="nucleotide sequence ID" value="NZ_NIGF01000008.1"/>
</dbReference>
<feature type="compositionally biased region" description="Basic and acidic residues" evidence="1">
    <location>
        <begin position="14"/>
        <end position="29"/>
    </location>
</feature>
<feature type="compositionally biased region" description="Polar residues" evidence="1">
    <location>
        <begin position="61"/>
        <end position="71"/>
    </location>
</feature>
<evidence type="ECO:0000313" key="3">
    <source>
        <dbReference type="Proteomes" id="UP000237684"/>
    </source>
</evidence>
<comment type="caution">
    <text evidence="2">The sequence shown here is derived from an EMBL/GenBank/DDBJ whole genome shotgun (WGS) entry which is preliminary data.</text>
</comment>
<name>A0A2S8SSW3_9BACT</name>
<dbReference type="EMBL" id="NIGF01000008">
    <property type="protein sequence ID" value="PQV63858.1"/>
    <property type="molecule type" value="Genomic_DNA"/>
</dbReference>
<keyword evidence="3" id="KW-1185">Reference proteome</keyword>
<dbReference type="InParanoid" id="A0A2S8SSW3"/>
<accession>A0A2S8SSW3</accession>
<gene>
    <name evidence="2" type="ORF">B1R32_10865</name>
</gene>
<evidence type="ECO:0000313" key="2">
    <source>
        <dbReference type="EMBL" id="PQV63858.1"/>
    </source>
</evidence>
<dbReference type="AlphaFoldDB" id="A0A2S8SSW3"/>
<organism evidence="2 3">
    <name type="scientific">Abditibacterium utsteinense</name>
    <dbReference type="NCBI Taxonomy" id="1960156"/>
    <lineage>
        <taxon>Bacteria</taxon>
        <taxon>Pseudomonadati</taxon>
        <taxon>Abditibacteriota</taxon>
        <taxon>Abditibacteriia</taxon>
        <taxon>Abditibacteriales</taxon>
        <taxon>Abditibacteriaceae</taxon>
        <taxon>Abditibacterium</taxon>
    </lineage>
</organism>
<protein>
    <submittedName>
        <fullName evidence="2">Uncharacterized protein</fullName>
    </submittedName>
</protein>
<evidence type="ECO:0000256" key="1">
    <source>
        <dbReference type="SAM" id="MobiDB-lite"/>
    </source>
</evidence>
<reference evidence="2 3" key="1">
    <citation type="journal article" date="2018" name="Syst. Appl. Microbiol.">
        <title>Abditibacterium utsteinense sp. nov., the first cultivated member of candidate phylum FBP, isolated from ice-free Antarctic soil samples.</title>
        <authorList>
            <person name="Tahon G."/>
            <person name="Tytgat B."/>
            <person name="Lebbe L."/>
            <person name="Carlier A."/>
            <person name="Willems A."/>
        </authorList>
    </citation>
    <scope>NUCLEOTIDE SEQUENCE [LARGE SCALE GENOMIC DNA]</scope>
    <source>
        <strain evidence="2 3">LMG 29911</strain>
    </source>
</reference>